<sequence>MLRLAFFAVLLVGALGSSDYTNRVFKESCDGLSAEVDSGKLCGLIKEYKNTTFGTFRGVPYAKPPLAELRFKELQKAEAWEDYFDASVEGSICPQRIILFGPLMAPRSIGEDCINANIHVPLENGALPTKTKLPIIVWVHGGAFTVGSGDSDVYGPEYLMSRGVIVITFNYRLGALGFLSLNTPSVPGNSGLRDILTLLRWVQENGAKFGGDVDDVTLFGQSAGASAVHMLLLSPQTQNGKLFQKAILQSGSAVRSFFNYQPPYTATVAQTFLTLMGINSTDPEEIHKQLIEADIEQYIEASSTMQDATGLPPFAPVIESTHEGVNIVIDKDPEELIEMGRGQNIPMLLGFTEDECFTFRGRIAETNLTTKLDANADLALPPALATSPLKDELSPRMKERYVSGEKITLDEFQNLCSEAYFKYGVIYTAQRREQLGGAESFLYQFAYRGEHRLLDVLGYKLKKTCHFEDVTYVFQQHTNVSIPEDVFEGSVDRDMQNWLVDIVINFVKKSDPAGSVVNWPPISRFLFRYQDIVENKYKTASLLTDTKTKDLVDFLTKLYNDGAATQRG</sequence>
<keyword evidence="4" id="KW-1015">Disulfide bond</keyword>
<keyword evidence="6" id="KW-0732">Signal</keyword>
<reference evidence="8" key="1">
    <citation type="submission" date="2016-08" db="EMBL/GenBank/DDBJ databases">
        <title>Transcriptome of the diamond-back moth (Plutella xylostella).</title>
        <authorList>
            <person name="He P."/>
        </authorList>
    </citation>
    <scope>NUCLEOTIDE SEQUENCE</scope>
    <source>
        <strain evidence="8">Lab strain</strain>
        <tissue evidence="8">Multi</tissue>
    </source>
</reference>
<dbReference type="EC" id="3.1.1.-" evidence="6"/>
<dbReference type="KEGG" id="pxy:105397896"/>
<protein>
    <recommendedName>
        <fullName evidence="6">Carboxylic ester hydrolase</fullName>
        <ecNumber evidence="6">3.1.1.-</ecNumber>
    </recommendedName>
</protein>
<feature type="domain" description="Carboxylesterase type B" evidence="7">
    <location>
        <begin position="34"/>
        <end position="534"/>
    </location>
</feature>
<feature type="chain" id="PRO_5009734643" description="Carboxylic ester hydrolase" evidence="6">
    <location>
        <begin position="17"/>
        <end position="568"/>
    </location>
</feature>
<dbReference type="AlphaFoldDB" id="A0A1L8D6H3"/>
<organism evidence="8">
    <name type="scientific">Plutella xylostella</name>
    <name type="common">Diamondback moth</name>
    <name type="synonym">Plutella maculipennis</name>
    <dbReference type="NCBI Taxonomy" id="51655"/>
    <lineage>
        <taxon>Eukaryota</taxon>
        <taxon>Metazoa</taxon>
        <taxon>Ecdysozoa</taxon>
        <taxon>Arthropoda</taxon>
        <taxon>Hexapoda</taxon>
        <taxon>Insecta</taxon>
        <taxon>Pterygota</taxon>
        <taxon>Neoptera</taxon>
        <taxon>Endopterygota</taxon>
        <taxon>Lepidoptera</taxon>
        <taxon>Glossata</taxon>
        <taxon>Ditrysia</taxon>
        <taxon>Yponomeutoidea</taxon>
        <taxon>Plutellidae</taxon>
        <taxon>Plutella</taxon>
    </lineage>
</organism>
<dbReference type="OrthoDB" id="19653at2759"/>
<dbReference type="InterPro" id="IPR050309">
    <property type="entry name" value="Type-B_Carboxylest/Lipase"/>
</dbReference>
<feature type="signal peptide" evidence="6">
    <location>
        <begin position="1"/>
        <end position="16"/>
    </location>
</feature>
<evidence type="ECO:0000256" key="3">
    <source>
        <dbReference type="ARBA" id="ARBA00022801"/>
    </source>
</evidence>
<name>A0A1L8D6H3_PLUXY</name>
<dbReference type="EMBL" id="GEYN01000073">
    <property type="protein sequence ID" value="JAV02056.1"/>
    <property type="molecule type" value="mRNA"/>
</dbReference>
<dbReference type="Gene3D" id="3.40.50.1820">
    <property type="entry name" value="alpha/beta hydrolase"/>
    <property type="match status" value="1"/>
</dbReference>
<accession>A0A1L8D6H3</accession>
<dbReference type="GeneID" id="105397896"/>
<keyword evidence="2" id="KW-0719">Serine esterase</keyword>
<comment type="similarity">
    <text evidence="1 6">Belongs to the type-B carboxylesterase/lipase family.</text>
</comment>
<evidence type="ECO:0000256" key="1">
    <source>
        <dbReference type="ARBA" id="ARBA00005964"/>
    </source>
</evidence>
<dbReference type="SUPFAM" id="SSF53474">
    <property type="entry name" value="alpha/beta-Hydrolases"/>
    <property type="match status" value="1"/>
</dbReference>
<evidence type="ECO:0000256" key="2">
    <source>
        <dbReference type="ARBA" id="ARBA00022487"/>
    </source>
</evidence>
<keyword evidence="5" id="KW-0325">Glycoprotein</keyword>
<evidence type="ECO:0000313" key="8">
    <source>
        <dbReference type="EMBL" id="JAV02056.1"/>
    </source>
</evidence>
<dbReference type="GO" id="GO:0052689">
    <property type="term" value="F:carboxylic ester hydrolase activity"/>
    <property type="evidence" value="ECO:0007669"/>
    <property type="project" value="UniProtKB-KW"/>
</dbReference>
<proteinExistence type="evidence at transcript level"/>
<dbReference type="Pfam" id="PF00135">
    <property type="entry name" value="COesterase"/>
    <property type="match status" value="1"/>
</dbReference>
<dbReference type="InterPro" id="IPR002018">
    <property type="entry name" value="CarbesteraseB"/>
</dbReference>
<evidence type="ECO:0000256" key="4">
    <source>
        <dbReference type="ARBA" id="ARBA00023157"/>
    </source>
</evidence>
<evidence type="ECO:0000259" key="7">
    <source>
        <dbReference type="Pfam" id="PF00135"/>
    </source>
</evidence>
<evidence type="ECO:0000256" key="6">
    <source>
        <dbReference type="RuleBase" id="RU361235"/>
    </source>
</evidence>
<dbReference type="PROSITE" id="PS00122">
    <property type="entry name" value="CARBOXYLESTERASE_B_1"/>
    <property type="match status" value="1"/>
</dbReference>
<evidence type="ECO:0000256" key="5">
    <source>
        <dbReference type="ARBA" id="ARBA00023180"/>
    </source>
</evidence>
<dbReference type="InterPro" id="IPR029058">
    <property type="entry name" value="AB_hydrolase_fold"/>
</dbReference>
<dbReference type="PANTHER" id="PTHR11559">
    <property type="entry name" value="CARBOXYLESTERASE"/>
    <property type="match status" value="1"/>
</dbReference>
<dbReference type="InterPro" id="IPR019826">
    <property type="entry name" value="Carboxylesterase_B_AS"/>
</dbReference>
<keyword evidence="3 6" id="KW-0378">Hydrolase</keyword>